<dbReference type="KEGG" id="faa:HMPREF0389_01490"/>
<evidence type="ECO:0000313" key="2">
    <source>
        <dbReference type="EMBL" id="EFE27858.1"/>
    </source>
</evidence>
<dbReference type="AlphaFoldDB" id="D6GTQ1"/>
<proteinExistence type="predicted"/>
<keyword evidence="1" id="KW-0812">Transmembrane</keyword>
<dbReference type="STRING" id="546269.HMPREF0389_01490"/>
<sequence>MKNSMKKEILYVLSLLTQLGVSFLFPILVMIYLSKYLEECYGFSHSGMILFLLIGLCAGIFNVYKLLRRFMK</sequence>
<accession>D6GTQ1</accession>
<keyword evidence="1" id="KW-1133">Transmembrane helix</keyword>
<feature type="transmembrane region" description="Helical" evidence="1">
    <location>
        <begin position="45"/>
        <end position="64"/>
    </location>
</feature>
<dbReference type="eggNOG" id="COG5336">
    <property type="taxonomic scope" value="Bacteria"/>
</dbReference>
<organism evidence="2 3">
    <name type="scientific">Filifactor alocis (strain ATCC 35896 / CCUG 47790 / D40 B5)</name>
    <name type="common">Fusobacterium alocis</name>
    <dbReference type="NCBI Taxonomy" id="546269"/>
    <lineage>
        <taxon>Bacteria</taxon>
        <taxon>Bacillati</taxon>
        <taxon>Bacillota</taxon>
        <taxon>Clostridia</taxon>
        <taxon>Peptostreptococcales</taxon>
        <taxon>Filifactoraceae</taxon>
        <taxon>Filifactor</taxon>
    </lineage>
</organism>
<dbReference type="OrthoDB" id="1708087at2"/>
<reference evidence="3" key="1">
    <citation type="submission" date="2010-12" db="EMBL/GenBank/DDBJ databases">
        <title>The genome sequence of Filifactor alocis strain ATCC 35896.</title>
        <authorList>
            <consortium name="The Broad Institute Genome Sequencing Platform"/>
            <person name="Ward D."/>
            <person name="Earl A."/>
            <person name="Feldgarden M."/>
            <person name="Young S.K."/>
            <person name="Gargeya S."/>
            <person name="Zeng Q."/>
            <person name="Alvarado L."/>
            <person name="Berlin A."/>
            <person name="Bochicchio J."/>
            <person name="Chapman S.B."/>
            <person name="Chen Z."/>
            <person name="Freedman E."/>
            <person name="Gellesch M."/>
            <person name="Goldberg J."/>
            <person name="Griggs A."/>
            <person name="Gujja S."/>
            <person name="Heilman E."/>
            <person name="Heiman D."/>
            <person name="Howarth C."/>
            <person name="Mehta T."/>
            <person name="Neiman D."/>
            <person name="Pearson M."/>
            <person name="Roberts A."/>
            <person name="Saif S."/>
            <person name="Shea T."/>
            <person name="Shenoy N."/>
            <person name="Sisk P."/>
            <person name="Stolte C."/>
            <person name="Sykes S."/>
            <person name="White J."/>
            <person name="Yandava C."/>
            <person name="Izard J."/>
            <person name="Blanton J.M."/>
            <person name="Baranova O.V."/>
            <person name="Tanner A.C."/>
            <person name="Dewhirst F.E."/>
            <person name="Haas B."/>
            <person name="Nusbaum C."/>
            <person name="Birren B."/>
        </authorList>
    </citation>
    <scope>NUCLEOTIDE SEQUENCE [LARGE SCALE GENOMIC DNA]</scope>
    <source>
        <strain evidence="3">ATCC 35896 / D40 B5</strain>
    </source>
</reference>
<feature type="transmembrane region" description="Helical" evidence="1">
    <location>
        <begin position="9"/>
        <end position="33"/>
    </location>
</feature>
<keyword evidence="3" id="KW-1185">Reference proteome</keyword>
<gene>
    <name evidence="2" type="ordered locus">HMPREF0389_01490</name>
</gene>
<dbReference type="Proteomes" id="UP000007468">
    <property type="component" value="Chromosome"/>
</dbReference>
<dbReference type="RefSeq" id="WP_014262450.1">
    <property type="nucleotide sequence ID" value="NC_016630.1"/>
</dbReference>
<dbReference type="Pfam" id="PF09527">
    <property type="entry name" value="ATPase_gene1"/>
    <property type="match status" value="1"/>
</dbReference>
<dbReference type="EMBL" id="CP002390">
    <property type="protein sequence ID" value="EFE27858.1"/>
    <property type="molecule type" value="Genomic_DNA"/>
</dbReference>
<keyword evidence="1" id="KW-0472">Membrane</keyword>
<protein>
    <submittedName>
        <fullName evidence="2">Uncharacterized protein</fullName>
    </submittedName>
</protein>
<dbReference type="InterPro" id="IPR032820">
    <property type="entry name" value="ATPase_put"/>
</dbReference>
<evidence type="ECO:0000256" key="1">
    <source>
        <dbReference type="SAM" id="Phobius"/>
    </source>
</evidence>
<evidence type="ECO:0000313" key="3">
    <source>
        <dbReference type="Proteomes" id="UP000007468"/>
    </source>
</evidence>
<name>D6GTQ1_FILAD</name>